<proteinExistence type="predicted"/>
<sequence>MQKAFVLCCLALATAYSMPKKEPKMPEIDDSADYGSPVANSWPLGRDPVPAELAQDDAIQKYPSVPYGNTLQQRETAQAKIEVILKAKMAAAAARTTASHTVPLAIVAQSDEPELRPLGFDLVLKAGDMVRRVQRFLNNYESEHQFASEEDWMIAFLDEMQAIDQDDSHILTDRLFTILKEKRTHHRNH</sequence>
<organism evidence="1 2">
    <name type="scientific">Pristionchus pacificus</name>
    <name type="common">Parasitic nematode worm</name>
    <dbReference type="NCBI Taxonomy" id="54126"/>
    <lineage>
        <taxon>Eukaryota</taxon>
        <taxon>Metazoa</taxon>
        <taxon>Ecdysozoa</taxon>
        <taxon>Nematoda</taxon>
        <taxon>Chromadorea</taxon>
        <taxon>Rhabditida</taxon>
        <taxon>Rhabditina</taxon>
        <taxon>Diplogasteromorpha</taxon>
        <taxon>Diplogasteroidea</taxon>
        <taxon>Neodiplogasteridae</taxon>
        <taxon>Pristionchus</taxon>
    </lineage>
</organism>
<keyword evidence="2" id="KW-1185">Reference proteome</keyword>
<gene>
    <name evidence="1" type="primary">WBGene00099601</name>
</gene>
<accession>A0A8R1YA87</accession>
<dbReference type="EnsemblMetazoa" id="PPA10047.1">
    <property type="protein sequence ID" value="PPA10047.1"/>
    <property type="gene ID" value="WBGene00099601"/>
</dbReference>
<evidence type="ECO:0000313" key="1">
    <source>
        <dbReference type="EnsemblMetazoa" id="PPA10047.1"/>
    </source>
</evidence>
<protein>
    <submittedName>
        <fullName evidence="1">Uncharacterized protein</fullName>
    </submittedName>
</protein>
<reference evidence="2" key="1">
    <citation type="journal article" date="2008" name="Nat. Genet.">
        <title>The Pristionchus pacificus genome provides a unique perspective on nematode lifestyle and parasitism.</title>
        <authorList>
            <person name="Dieterich C."/>
            <person name="Clifton S.W."/>
            <person name="Schuster L.N."/>
            <person name="Chinwalla A."/>
            <person name="Delehaunty K."/>
            <person name="Dinkelacker I."/>
            <person name="Fulton L."/>
            <person name="Fulton R."/>
            <person name="Godfrey J."/>
            <person name="Minx P."/>
            <person name="Mitreva M."/>
            <person name="Roeseler W."/>
            <person name="Tian H."/>
            <person name="Witte H."/>
            <person name="Yang S.P."/>
            <person name="Wilson R.K."/>
            <person name="Sommer R.J."/>
        </authorList>
    </citation>
    <scope>NUCLEOTIDE SEQUENCE [LARGE SCALE GENOMIC DNA]</scope>
    <source>
        <strain evidence="2">PS312</strain>
    </source>
</reference>
<dbReference type="Proteomes" id="UP000005239">
    <property type="component" value="Unassembled WGS sequence"/>
</dbReference>
<reference evidence="1" key="2">
    <citation type="submission" date="2022-06" db="UniProtKB">
        <authorList>
            <consortium name="EnsemblMetazoa"/>
        </authorList>
    </citation>
    <scope>IDENTIFICATION</scope>
    <source>
        <strain evidence="1">PS312</strain>
    </source>
</reference>
<evidence type="ECO:0000313" key="2">
    <source>
        <dbReference type="Proteomes" id="UP000005239"/>
    </source>
</evidence>
<dbReference type="AlphaFoldDB" id="A0A2A6CDU6"/>
<name>A0A2A6CDU6_PRIPA</name>
<accession>A0A2A6CDU6</accession>